<protein>
    <submittedName>
        <fullName evidence="1">Uncharacterized protein</fullName>
    </submittedName>
</protein>
<evidence type="ECO:0000313" key="2">
    <source>
        <dbReference type="Proteomes" id="UP000748025"/>
    </source>
</evidence>
<accession>A0A9P7N6I1</accession>
<dbReference type="EMBL" id="SRPW01002609">
    <property type="protein sequence ID" value="KAG5991650.1"/>
    <property type="molecule type" value="Genomic_DNA"/>
</dbReference>
<gene>
    <name evidence="1" type="ORF">E4U43_003979</name>
</gene>
<reference evidence="1" key="1">
    <citation type="journal article" date="2020" name="bioRxiv">
        <title>Whole genome comparisons of ergot fungi reveals the divergence and evolution of species within the genus Claviceps are the result of varying mechanisms driving genome evolution and host range expansion.</title>
        <authorList>
            <person name="Wyka S.A."/>
            <person name="Mondo S.J."/>
            <person name="Liu M."/>
            <person name="Dettman J."/>
            <person name="Nalam V."/>
            <person name="Broders K.D."/>
        </authorList>
    </citation>
    <scope>NUCLEOTIDE SEQUENCE</scope>
    <source>
        <strain evidence="1">CCC 602</strain>
    </source>
</reference>
<evidence type="ECO:0000313" key="1">
    <source>
        <dbReference type="EMBL" id="KAG5991650.1"/>
    </source>
</evidence>
<sequence length="91" mass="10177">MAVSLSDMDAHEQPSDEMRSEWKYFAKLDPSTLAQQEPRIDDPRRLLSENGFRQAGRIGREQVARAFAELDPALAGLAEADVPVIHHPLLP</sequence>
<dbReference type="Proteomes" id="UP000748025">
    <property type="component" value="Unassembled WGS sequence"/>
</dbReference>
<feature type="non-terminal residue" evidence="1">
    <location>
        <position position="91"/>
    </location>
</feature>
<dbReference type="OrthoDB" id="6614653at2759"/>
<organism evidence="1 2">
    <name type="scientific">Claviceps pusilla</name>
    <dbReference type="NCBI Taxonomy" id="123648"/>
    <lineage>
        <taxon>Eukaryota</taxon>
        <taxon>Fungi</taxon>
        <taxon>Dikarya</taxon>
        <taxon>Ascomycota</taxon>
        <taxon>Pezizomycotina</taxon>
        <taxon>Sordariomycetes</taxon>
        <taxon>Hypocreomycetidae</taxon>
        <taxon>Hypocreales</taxon>
        <taxon>Clavicipitaceae</taxon>
        <taxon>Claviceps</taxon>
    </lineage>
</organism>
<keyword evidence="2" id="KW-1185">Reference proteome</keyword>
<name>A0A9P7N6I1_9HYPO</name>
<dbReference type="AlphaFoldDB" id="A0A9P7N6I1"/>
<proteinExistence type="predicted"/>
<comment type="caution">
    <text evidence="1">The sequence shown here is derived from an EMBL/GenBank/DDBJ whole genome shotgun (WGS) entry which is preliminary data.</text>
</comment>